<dbReference type="OrthoDB" id="107355at2157"/>
<dbReference type="InterPro" id="IPR013229">
    <property type="entry name" value="PEGA"/>
</dbReference>
<dbReference type="PANTHER" id="PTHR36194:SF1">
    <property type="entry name" value="S-LAYER-LIKE PROTEIN"/>
    <property type="match status" value="1"/>
</dbReference>
<sequence>ADKPVGTYNVTVELDGYDPATEVVTLSKDETEEVSFTLVQQLGTLQINSTPVGAAVYLNGTATGDLTNATLADKPVGTYNVTVELDGYDPATEIVTLSKDETEEVSFTLVQQLGTLQINSTPSGAAVYLNGTATGDLTNATLEDKPVGTYNVTVLKDGYDPATEIVTLTKDETEEVAFTLVQQLGTLQINSTPAGAAVYLNGTATGDLTNA</sequence>
<feature type="non-terminal residue" evidence="2">
    <location>
        <position position="1"/>
    </location>
</feature>
<dbReference type="PANTHER" id="PTHR36194">
    <property type="entry name" value="S-LAYER-LIKE PROTEIN"/>
    <property type="match status" value="1"/>
</dbReference>
<protein>
    <recommendedName>
        <fullName evidence="1">PEGA domain-containing protein</fullName>
    </recommendedName>
</protein>
<dbReference type="Pfam" id="PF08308">
    <property type="entry name" value="PEGA"/>
    <property type="match status" value="3"/>
</dbReference>
<dbReference type="Gene3D" id="2.60.40.1130">
    <property type="entry name" value="Rab geranylgeranyltransferase alpha-subunit, insert domain"/>
    <property type="match status" value="3"/>
</dbReference>
<accession>A0A483CK63</accession>
<proteinExistence type="predicted"/>
<organism evidence="2 3">
    <name type="scientific">Methanofollis fontis</name>
    <dbReference type="NCBI Taxonomy" id="2052832"/>
    <lineage>
        <taxon>Archaea</taxon>
        <taxon>Methanobacteriati</taxon>
        <taxon>Methanobacteriota</taxon>
        <taxon>Stenosarchaea group</taxon>
        <taxon>Methanomicrobia</taxon>
        <taxon>Methanomicrobiales</taxon>
        <taxon>Methanomicrobiaceae</taxon>
        <taxon>Methanofollis</taxon>
    </lineage>
</organism>
<dbReference type="RefSeq" id="WP_130647753.1">
    <property type="nucleotide sequence ID" value="NZ_PGCL01000015.1"/>
</dbReference>
<reference evidence="2 3" key="1">
    <citation type="submission" date="2017-11" db="EMBL/GenBank/DDBJ databases">
        <title>Isolation and Characterization of Methanofollis Species from Methane Seep Offshore SW Taiwan.</title>
        <authorList>
            <person name="Teng N.-H."/>
            <person name="Lai M.-C."/>
            <person name="Chen S.-C."/>
        </authorList>
    </citation>
    <scope>NUCLEOTIDE SEQUENCE [LARGE SCALE GENOMIC DNA]</scope>
    <source>
        <strain evidence="2 3">FWC-SCC2</strain>
    </source>
</reference>
<evidence type="ECO:0000313" key="2">
    <source>
        <dbReference type="EMBL" id="TAJ43176.1"/>
    </source>
</evidence>
<feature type="domain" description="PEGA" evidence="1">
    <location>
        <begin position="43"/>
        <end position="111"/>
    </location>
</feature>
<dbReference type="GO" id="GO:0030246">
    <property type="term" value="F:carbohydrate binding"/>
    <property type="evidence" value="ECO:0007669"/>
    <property type="project" value="InterPro"/>
</dbReference>
<dbReference type="SUPFAM" id="SSF49452">
    <property type="entry name" value="Starch-binding domain-like"/>
    <property type="match status" value="2"/>
</dbReference>
<dbReference type="EMBL" id="PGCL01000015">
    <property type="protein sequence ID" value="TAJ43176.1"/>
    <property type="molecule type" value="Genomic_DNA"/>
</dbReference>
<name>A0A483CK63_9EURY</name>
<comment type="caution">
    <text evidence="2">The sequence shown here is derived from an EMBL/GenBank/DDBJ whole genome shotgun (WGS) entry which is preliminary data.</text>
</comment>
<feature type="domain" description="PEGA" evidence="1">
    <location>
        <begin position="114"/>
        <end position="182"/>
    </location>
</feature>
<feature type="domain" description="PEGA" evidence="1">
    <location>
        <begin position="3"/>
        <end position="40"/>
    </location>
</feature>
<dbReference type="AlphaFoldDB" id="A0A483CK63"/>
<gene>
    <name evidence="2" type="ORF">CUJ86_11735</name>
</gene>
<evidence type="ECO:0000259" key="1">
    <source>
        <dbReference type="Pfam" id="PF08308"/>
    </source>
</evidence>
<dbReference type="InterPro" id="IPR013784">
    <property type="entry name" value="Carb-bd-like_fold"/>
</dbReference>
<evidence type="ECO:0000313" key="3">
    <source>
        <dbReference type="Proteomes" id="UP000292580"/>
    </source>
</evidence>
<feature type="non-terminal residue" evidence="2">
    <location>
        <position position="211"/>
    </location>
</feature>
<dbReference type="Proteomes" id="UP000292580">
    <property type="component" value="Unassembled WGS sequence"/>
</dbReference>
<keyword evidence="3" id="KW-1185">Reference proteome</keyword>